<sequence length="139" mass="15524">MALRSQSKARKYKYPTFYEPYGPRPPAFDKIIQFTECIAALPTKECNQIGPTLEVRLTHPKMQPISVEGVDLGPSSGSAEAEKKAKKMAFDVKLENFDVAAKIKMIKEIRKVEMLIGHLTIPVWGTLSAGVTKWLNCQS</sequence>
<dbReference type="InterPro" id="IPR000206">
    <property type="entry name" value="Ribosomal_bL12"/>
</dbReference>
<dbReference type="AlphaFoldDB" id="A0AAU9RTA4"/>
<dbReference type="EMBL" id="CAJVSB020000454">
    <property type="protein sequence ID" value="CAH2051011.1"/>
    <property type="molecule type" value="Genomic_DNA"/>
</dbReference>
<reference evidence="1 2" key="1">
    <citation type="submission" date="2022-03" db="EMBL/GenBank/DDBJ databases">
        <authorList>
            <person name="Nunn A."/>
            <person name="Chopra R."/>
            <person name="Nunn A."/>
            <person name="Contreras Garrido A."/>
        </authorList>
    </citation>
    <scope>NUCLEOTIDE SEQUENCE [LARGE SCALE GENOMIC DNA]</scope>
</reference>
<dbReference type="GO" id="GO:0003735">
    <property type="term" value="F:structural constituent of ribosome"/>
    <property type="evidence" value="ECO:0007669"/>
    <property type="project" value="InterPro"/>
</dbReference>
<name>A0AAU9RTA4_THLAR</name>
<dbReference type="GO" id="GO:0005840">
    <property type="term" value="C:ribosome"/>
    <property type="evidence" value="ECO:0007669"/>
    <property type="project" value="InterPro"/>
</dbReference>
<dbReference type="GO" id="GO:0003729">
    <property type="term" value="F:mRNA binding"/>
    <property type="evidence" value="ECO:0007669"/>
    <property type="project" value="TreeGrafter"/>
</dbReference>
<dbReference type="PANTHER" id="PTHR45987">
    <property type="entry name" value="39S RIBOSOMAL PROTEIN L12"/>
    <property type="match status" value="1"/>
</dbReference>
<evidence type="ECO:0000313" key="2">
    <source>
        <dbReference type="Proteomes" id="UP000836841"/>
    </source>
</evidence>
<evidence type="ECO:0000313" key="1">
    <source>
        <dbReference type="EMBL" id="CAH2051011.1"/>
    </source>
</evidence>
<dbReference type="PANTHER" id="PTHR45987:SF6">
    <property type="entry name" value="RIBOSOMAL PROTEIN L12_ ATP-DEPENDENT CLP PROTEASE ADAPTOR PROTEIN CLPS FAMILY PROTEIN"/>
    <property type="match status" value="1"/>
</dbReference>
<organism evidence="1 2">
    <name type="scientific">Thlaspi arvense</name>
    <name type="common">Field penny-cress</name>
    <dbReference type="NCBI Taxonomy" id="13288"/>
    <lineage>
        <taxon>Eukaryota</taxon>
        <taxon>Viridiplantae</taxon>
        <taxon>Streptophyta</taxon>
        <taxon>Embryophyta</taxon>
        <taxon>Tracheophyta</taxon>
        <taxon>Spermatophyta</taxon>
        <taxon>Magnoliopsida</taxon>
        <taxon>eudicotyledons</taxon>
        <taxon>Gunneridae</taxon>
        <taxon>Pentapetalae</taxon>
        <taxon>rosids</taxon>
        <taxon>malvids</taxon>
        <taxon>Brassicales</taxon>
        <taxon>Brassicaceae</taxon>
        <taxon>Thlaspideae</taxon>
        <taxon>Thlaspi</taxon>
    </lineage>
</organism>
<keyword evidence="2" id="KW-1185">Reference proteome</keyword>
<comment type="caution">
    <text evidence="1">The sequence shown here is derived from an EMBL/GenBank/DDBJ whole genome shotgun (WGS) entry which is preliminary data.</text>
</comment>
<dbReference type="Proteomes" id="UP000836841">
    <property type="component" value="Unassembled WGS sequence"/>
</dbReference>
<dbReference type="GO" id="GO:0006412">
    <property type="term" value="P:translation"/>
    <property type="evidence" value="ECO:0007669"/>
    <property type="project" value="InterPro"/>
</dbReference>
<protein>
    <submittedName>
        <fullName evidence="1">Uncharacterized protein</fullName>
    </submittedName>
</protein>
<accession>A0AAU9RTA4</accession>
<gene>
    <name evidence="1" type="ORF">TAV2_LOCUS8689</name>
</gene>
<proteinExistence type="predicted"/>